<dbReference type="KEGG" id="kco:BWI95_16775"/>
<accession>A0A807LJN9</accession>
<proteinExistence type="predicted"/>
<evidence type="ECO:0000313" key="2">
    <source>
        <dbReference type="EMBL" id="APZ06581.1"/>
    </source>
</evidence>
<dbReference type="EMBL" id="CP019445">
    <property type="protein sequence ID" value="APZ06581.1"/>
    <property type="molecule type" value="Genomic_DNA"/>
</dbReference>
<dbReference type="AlphaFoldDB" id="A0A807LJN9"/>
<dbReference type="Proteomes" id="UP000187148">
    <property type="component" value="Chromosome"/>
</dbReference>
<name>A0A807LJN9_9ENTR</name>
<protein>
    <recommendedName>
        <fullName evidence="1">Tlde1 domain-containing protein</fullName>
    </recommendedName>
</protein>
<evidence type="ECO:0000313" key="3">
    <source>
        <dbReference type="Proteomes" id="UP000187148"/>
    </source>
</evidence>
<dbReference type="InterPro" id="IPR021225">
    <property type="entry name" value="Tlde1_dom"/>
</dbReference>
<organism evidence="2 3">
    <name type="scientific">Kosakonia cowanii JCM 10956 = DSM 18146</name>
    <dbReference type="NCBI Taxonomy" id="1300165"/>
    <lineage>
        <taxon>Bacteria</taxon>
        <taxon>Pseudomonadati</taxon>
        <taxon>Pseudomonadota</taxon>
        <taxon>Gammaproteobacteria</taxon>
        <taxon>Enterobacterales</taxon>
        <taxon>Enterobacteriaceae</taxon>
        <taxon>Kosakonia</taxon>
    </lineage>
</organism>
<feature type="domain" description="Tlde1" evidence="1">
    <location>
        <begin position="24"/>
        <end position="152"/>
    </location>
</feature>
<evidence type="ECO:0000259" key="1">
    <source>
        <dbReference type="Pfam" id="PF10908"/>
    </source>
</evidence>
<reference evidence="2 3" key="1">
    <citation type="submission" date="2017-01" db="EMBL/GenBank/DDBJ databases">
        <authorList>
            <person name="Cao J.-M."/>
        </authorList>
    </citation>
    <scope>NUCLEOTIDE SEQUENCE [LARGE SCALE GENOMIC DNA]</scope>
    <source>
        <strain evidence="2 3">888-76</strain>
    </source>
</reference>
<dbReference type="Pfam" id="PF10908">
    <property type="entry name" value="Tlde1_dom"/>
    <property type="match status" value="1"/>
</dbReference>
<gene>
    <name evidence="2" type="ORF">BWI95_16775</name>
</gene>
<dbReference type="RefSeq" id="WP_076769878.1">
    <property type="nucleotide sequence ID" value="NZ_CP019445.1"/>
</dbReference>
<sequence>MALHGTFVLNGADYAPLTFSGIGTFMAFSGSGSNRNQAGCTNVPTVGPLPVGKYWIVDREQGGIFSRSLAASKDLYNKMFRGAEFGHSDWFALYYDDIGIDDWTWVKGVQRGNFRLHPGVISEGCITLKNSSDFATLRKRLLETPLMDVPCMRYLKARGSIEVKSNGYNEVCPTGR</sequence>
<keyword evidence="3" id="KW-1185">Reference proteome</keyword>